<proteinExistence type="predicted"/>
<organism evidence="2">
    <name type="scientific">uncultured Aureispira sp</name>
    <dbReference type="NCBI Taxonomy" id="1331704"/>
    <lineage>
        <taxon>Bacteria</taxon>
        <taxon>Pseudomonadati</taxon>
        <taxon>Bacteroidota</taxon>
        <taxon>Saprospiria</taxon>
        <taxon>Saprospirales</taxon>
        <taxon>Saprospiraceae</taxon>
        <taxon>Aureispira</taxon>
        <taxon>environmental samples</taxon>
    </lineage>
</organism>
<feature type="coiled-coil region" evidence="1">
    <location>
        <begin position="75"/>
        <end position="109"/>
    </location>
</feature>
<evidence type="ECO:0000313" key="2">
    <source>
        <dbReference type="EMBL" id="CAA6830345.1"/>
    </source>
</evidence>
<reference evidence="2" key="1">
    <citation type="submission" date="2020-01" db="EMBL/GenBank/DDBJ databases">
        <authorList>
            <person name="Meier V. D."/>
            <person name="Meier V D."/>
        </authorList>
    </citation>
    <scope>NUCLEOTIDE SEQUENCE</scope>
    <source>
        <strain evidence="2">HLG_WM_MAG_10</strain>
    </source>
</reference>
<name>A0A6S6U7N7_9BACT</name>
<evidence type="ECO:0000256" key="1">
    <source>
        <dbReference type="SAM" id="Coils"/>
    </source>
</evidence>
<dbReference type="EMBL" id="CACVAQ010000548">
    <property type="protein sequence ID" value="CAA6830345.1"/>
    <property type="molecule type" value="Genomic_DNA"/>
</dbReference>
<protein>
    <submittedName>
        <fullName evidence="2">Uncharacterized protein</fullName>
    </submittedName>
</protein>
<gene>
    <name evidence="2" type="ORF">HELGO_WM27265</name>
</gene>
<keyword evidence="1" id="KW-0175">Coiled coil</keyword>
<dbReference type="AlphaFoldDB" id="A0A6S6U7N7"/>
<accession>A0A6S6U7N7</accession>
<sequence length="110" mass="12240">MAIINSVTETVKDVFAISKNIVKVVKEEVVGFNGDNDGHYDYQNTATDSSKLSQYIETFESKAKEVIGTAFSGFKTSKSEDQEELEERIAALEAKLSNLVEESLEALRRD</sequence>